<dbReference type="InterPro" id="IPR004107">
    <property type="entry name" value="Integrase_SAM-like_N"/>
</dbReference>
<dbReference type="InterPro" id="IPR010998">
    <property type="entry name" value="Integrase_recombinase_N"/>
</dbReference>
<organism evidence="3 4">
    <name type="scientific">Vreelandella alkaliphila</name>
    <dbReference type="NCBI Taxonomy" id="272774"/>
    <lineage>
        <taxon>Bacteria</taxon>
        <taxon>Pseudomonadati</taxon>
        <taxon>Pseudomonadota</taxon>
        <taxon>Gammaproteobacteria</taxon>
        <taxon>Oceanospirillales</taxon>
        <taxon>Halomonadaceae</taxon>
        <taxon>Vreelandella</taxon>
    </lineage>
</organism>
<gene>
    <name evidence="3" type="ORF">SIL78_15000</name>
</gene>
<dbReference type="KEGG" id="halk:CUU95_01390"/>
<dbReference type="AlphaFoldDB" id="A0AAJ2VQK9"/>
<dbReference type="GO" id="GO:0003677">
    <property type="term" value="F:DNA binding"/>
    <property type="evidence" value="ECO:0007669"/>
    <property type="project" value="UniProtKB-KW"/>
</dbReference>
<evidence type="ECO:0000256" key="1">
    <source>
        <dbReference type="ARBA" id="ARBA00023125"/>
    </source>
</evidence>
<dbReference type="Proteomes" id="UP001276761">
    <property type="component" value="Unassembled WGS sequence"/>
</dbReference>
<feature type="domain" description="Integrase SAM-like N-terminal" evidence="2">
    <location>
        <begin position="3"/>
        <end position="62"/>
    </location>
</feature>
<reference evidence="3" key="1">
    <citation type="submission" date="2023-11" db="EMBL/GenBank/DDBJ databases">
        <title>MicrobeMod: A computational toolkit for identifying prokaryotic methylation and restriction-modification with nanopore sequencing.</title>
        <authorList>
            <person name="Crits-Christoph A."/>
            <person name="Kang S.C."/>
            <person name="Lee H."/>
            <person name="Ostrov N."/>
        </authorList>
    </citation>
    <scope>NUCLEOTIDE SEQUENCE</scope>
    <source>
        <strain evidence="3">ATCC BAA-953</strain>
    </source>
</reference>
<keyword evidence="1" id="KW-0238">DNA-binding</keyword>
<dbReference type="Pfam" id="PF13495">
    <property type="entry name" value="Phage_int_SAM_4"/>
    <property type="match status" value="1"/>
</dbReference>
<dbReference type="EMBL" id="JAWXXT010000001">
    <property type="protein sequence ID" value="MDX5978868.1"/>
    <property type="molecule type" value="Genomic_DNA"/>
</dbReference>
<accession>A0AAJ2VQK9</accession>
<comment type="caution">
    <text evidence="3">The sequence shown here is derived from an EMBL/GenBank/DDBJ whole genome shotgun (WGS) entry which is preliminary data.</text>
</comment>
<dbReference type="GeneID" id="303166830"/>
<dbReference type="Gene3D" id="1.10.150.130">
    <property type="match status" value="1"/>
</dbReference>
<name>A0AAJ2VQK9_9GAMM</name>
<protein>
    <submittedName>
        <fullName evidence="3">Phage integrase N-terminal SAM-like domain-containing protein</fullName>
    </submittedName>
</protein>
<evidence type="ECO:0000259" key="2">
    <source>
        <dbReference type="Pfam" id="PF13495"/>
    </source>
</evidence>
<dbReference type="RefSeq" id="WP_120385568.1">
    <property type="nucleotide sequence ID" value="NZ_JAWXXT010000001.1"/>
</dbReference>
<evidence type="ECO:0000313" key="3">
    <source>
        <dbReference type="EMBL" id="MDX5978868.1"/>
    </source>
</evidence>
<sequence>MKLMERVKAILRVKRYSLRTEKNYCYWVCFFIRFNRMRHPAALSGHEVRQLLECLAIERRVATLG</sequence>
<proteinExistence type="predicted"/>
<dbReference type="GO" id="GO:0015074">
    <property type="term" value="P:DNA integration"/>
    <property type="evidence" value="ECO:0007669"/>
    <property type="project" value="InterPro"/>
</dbReference>
<evidence type="ECO:0000313" key="4">
    <source>
        <dbReference type="Proteomes" id="UP001276761"/>
    </source>
</evidence>